<evidence type="ECO:0000313" key="3">
    <source>
        <dbReference type="EMBL" id="GES77954.1"/>
    </source>
</evidence>
<dbReference type="Gene3D" id="3.40.50.150">
    <property type="entry name" value="Vaccinia Virus protein VP39"/>
    <property type="match status" value="1"/>
</dbReference>
<dbReference type="GO" id="GO:0002098">
    <property type="term" value="P:tRNA wobble uridine modification"/>
    <property type="evidence" value="ECO:0007669"/>
    <property type="project" value="TreeGrafter"/>
</dbReference>
<evidence type="ECO:0000256" key="2">
    <source>
        <dbReference type="ARBA" id="ARBA00022679"/>
    </source>
</evidence>
<reference evidence="3" key="1">
    <citation type="submission" date="2019-10" db="EMBL/GenBank/DDBJ databases">
        <title>Conservation and host-specific expression of non-tandemly repeated heterogenous ribosome RNA gene in arbuscular mycorrhizal fungi.</title>
        <authorList>
            <person name="Maeda T."/>
            <person name="Kobayashi Y."/>
            <person name="Nakagawa T."/>
            <person name="Ezawa T."/>
            <person name="Yamaguchi K."/>
            <person name="Bino T."/>
            <person name="Nishimoto Y."/>
            <person name="Shigenobu S."/>
            <person name="Kawaguchi M."/>
        </authorList>
    </citation>
    <scope>NUCLEOTIDE SEQUENCE</scope>
    <source>
        <strain evidence="3">HR1</strain>
    </source>
</reference>
<sequence length="112" mass="13554">MFRFCYFNSRNSSFYNSGKKNCSYKGSKVLIYVWAMEQTESRRKFDENYQDVFVPWVIPADKNEKREEIIYKRYYHLFKKGELDELVLSTGLAKIIKSDYNKDNWYVVAIKK</sequence>
<dbReference type="GO" id="GO:0005634">
    <property type="term" value="C:nucleus"/>
    <property type="evidence" value="ECO:0007669"/>
    <property type="project" value="TreeGrafter"/>
</dbReference>
<organism evidence="3 4">
    <name type="scientific">Rhizophagus clarus</name>
    <dbReference type="NCBI Taxonomy" id="94130"/>
    <lineage>
        <taxon>Eukaryota</taxon>
        <taxon>Fungi</taxon>
        <taxon>Fungi incertae sedis</taxon>
        <taxon>Mucoromycota</taxon>
        <taxon>Glomeromycotina</taxon>
        <taxon>Glomeromycetes</taxon>
        <taxon>Glomerales</taxon>
        <taxon>Glomeraceae</taxon>
        <taxon>Rhizophagus</taxon>
    </lineage>
</organism>
<keyword evidence="1 3" id="KW-0489">Methyltransferase</keyword>
<dbReference type="EMBL" id="BLAL01000034">
    <property type="protein sequence ID" value="GES77954.1"/>
    <property type="molecule type" value="Genomic_DNA"/>
</dbReference>
<dbReference type="PANTHER" id="PTHR13069">
    <property type="entry name" value="ALKYLATED DNA REPAIR PROTEIN ALKB HOMOLOG 8"/>
    <property type="match status" value="1"/>
</dbReference>
<keyword evidence="2 3" id="KW-0808">Transferase</keyword>
<dbReference type="GO" id="GO:0000049">
    <property type="term" value="F:tRNA binding"/>
    <property type="evidence" value="ECO:0007669"/>
    <property type="project" value="TreeGrafter"/>
</dbReference>
<dbReference type="AlphaFoldDB" id="A0A8H3L2A5"/>
<name>A0A8H3L2A5_9GLOM</name>
<dbReference type="PANTHER" id="PTHR13069:SF21">
    <property type="entry name" value="ALKYLATED DNA REPAIR PROTEIN ALKB HOMOLOG 8"/>
    <property type="match status" value="1"/>
</dbReference>
<dbReference type="GO" id="GO:0030488">
    <property type="term" value="P:tRNA methylation"/>
    <property type="evidence" value="ECO:0007669"/>
    <property type="project" value="TreeGrafter"/>
</dbReference>
<gene>
    <name evidence="3" type="ORF">RCL2_000528200</name>
</gene>
<dbReference type="OrthoDB" id="271595at2759"/>
<protein>
    <submittedName>
        <fullName evidence="3">tRNA methyltransferase Trm9</fullName>
    </submittedName>
</protein>
<dbReference type="InterPro" id="IPR051422">
    <property type="entry name" value="AlkB_tRNA_MeTrf/Diox"/>
</dbReference>
<comment type="caution">
    <text evidence="3">The sequence shown here is derived from an EMBL/GenBank/DDBJ whole genome shotgun (WGS) entry which is preliminary data.</text>
</comment>
<evidence type="ECO:0000313" key="4">
    <source>
        <dbReference type="Proteomes" id="UP000615446"/>
    </source>
</evidence>
<dbReference type="GO" id="GO:0106335">
    <property type="term" value="F:tRNA (5-carboxymethyluridine(34)-5-O)-methyltransferase activity"/>
    <property type="evidence" value="ECO:0007669"/>
    <property type="project" value="TreeGrafter"/>
</dbReference>
<proteinExistence type="predicted"/>
<evidence type="ECO:0000256" key="1">
    <source>
        <dbReference type="ARBA" id="ARBA00022603"/>
    </source>
</evidence>
<dbReference type="GO" id="GO:0005737">
    <property type="term" value="C:cytoplasm"/>
    <property type="evidence" value="ECO:0007669"/>
    <property type="project" value="TreeGrafter"/>
</dbReference>
<dbReference type="Proteomes" id="UP000615446">
    <property type="component" value="Unassembled WGS sequence"/>
</dbReference>
<dbReference type="InterPro" id="IPR029063">
    <property type="entry name" value="SAM-dependent_MTases_sf"/>
</dbReference>
<accession>A0A8H3L2A5</accession>